<organism evidence="9 10">
    <name type="scientific">Phytophthora megakarya</name>
    <dbReference type="NCBI Taxonomy" id="4795"/>
    <lineage>
        <taxon>Eukaryota</taxon>
        <taxon>Sar</taxon>
        <taxon>Stramenopiles</taxon>
        <taxon>Oomycota</taxon>
        <taxon>Peronosporomycetes</taxon>
        <taxon>Peronosporales</taxon>
        <taxon>Peronosporaceae</taxon>
        <taxon>Phytophthora</taxon>
    </lineage>
</organism>
<dbReference type="PANTHER" id="PTHR37984">
    <property type="entry name" value="PROTEIN CBG26694"/>
    <property type="match status" value="1"/>
</dbReference>
<dbReference type="EMBL" id="NBNE01000314">
    <property type="protein sequence ID" value="OWZ20533.1"/>
    <property type="molecule type" value="Genomic_DNA"/>
</dbReference>
<keyword evidence="1" id="KW-0808">Transferase</keyword>
<keyword evidence="10" id="KW-1185">Reference proteome</keyword>
<evidence type="ECO:0000259" key="8">
    <source>
        <dbReference type="Pfam" id="PF17917"/>
    </source>
</evidence>
<dbReference type="InterPro" id="IPR000477">
    <property type="entry name" value="RT_dom"/>
</dbReference>
<name>A0A225WSA8_9STRA</name>
<dbReference type="Pfam" id="PF00078">
    <property type="entry name" value="RVT_1"/>
    <property type="match status" value="1"/>
</dbReference>
<dbReference type="Gene3D" id="3.10.10.10">
    <property type="entry name" value="HIV Type 1 Reverse Transcriptase, subunit A, domain 1"/>
    <property type="match status" value="1"/>
</dbReference>
<feature type="domain" description="Reverse transcriptase" evidence="7">
    <location>
        <begin position="4"/>
        <end position="73"/>
    </location>
</feature>
<dbReference type="InterPro" id="IPR050951">
    <property type="entry name" value="Retrovirus_Pol_polyprotein"/>
</dbReference>
<keyword evidence="4" id="KW-0255">Endonuclease</keyword>
<keyword evidence="5" id="KW-0378">Hydrolase</keyword>
<dbReference type="Gene3D" id="3.30.70.270">
    <property type="match status" value="2"/>
</dbReference>
<evidence type="ECO:0000256" key="5">
    <source>
        <dbReference type="ARBA" id="ARBA00022801"/>
    </source>
</evidence>
<sequence length="485" mass="54229">MALEDQDKTAFTTKQSLFRFVRMPFGLTNAPATFQRLMNQVLRGLTWSTCLVYLDDIVIFTKGDLQRHIVEVAGVFDRNARFAVQSMEYLGHELSSEGVRPLSRLVSAVRDFPRPTDTTEVKRFVHLAGYYRRFIEGFGALMAPLTKLLRKTADWEWTEEQGTVFEHDQGAGWRPVAYASKVNSETEANYGITELECFAVWLRTSPNLTEKLHRWAITLQEFDFDVEFRLGSTNVVADALSRAPVLAAIERRRRSRSQRALVEEPSVEPVVKEVKTTEMNKKLAGTAVCNADRNTTSESTRLVTTQEAAAPAVATTGTRTGGRATAVTATLPRRWTRAAKRLGPVVQRVGGGSEQRTLVRRGVQVEAVAEPTLQLEDDTIIKAQQRSQLVQRMMALKTHNGMQVSKSHGLVVIGTVRGQRVILPPELWSRAFKEAHDSIWAGHLRATHTQAKLNRCTGGQDFSKKFVDGDQGVKNVAAERLGHEK</sequence>
<keyword evidence="3" id="KW-0540">Nuclease</keyword>
<dbReference type="PANTHER" id="PTHR37984:SF5">
    <property type="entry name" value="PROTEIN NYNRIN-LIKE"/>
    <property type="match status" value="1"/>
</dbReference>
<evidence type="ECO:0000259" key="7">
    <source>
        <dbReference type="Pfam" id="PF00078"/>
    </source>
</evidence>
<dbReference type="InterPro" id="IPR043502">
    <property type="entry name" value="DNA/RNA_pol_sf"/>
</dbReference>
<dbReference type="OrthoDB" id="115956at2759"/>
<evidence type="ECO:0000256" key="6">
    <source>
        <dbReference type="ARBA" id="ARBA00022918"/>
    </source>
</evidence>
<dbReference type="CDD" id="cd01647">
    <property type="entry name" value="RT_LTR"/>
    <property type="match status" value="1"/>
</dbReference>
<protein>
    <submittedName>
        <fullName evidence="9">Gag/polymerase/env Polyprotein</fullName>
    </submittedName>
</protein>
<reference evidence="10" key="1">
    <citation type="submission" date="2017-03" db="EMBL/GenBank/DDBJ databases">
        <title>Phytopthora megakarya and P. palmivora, two closely related causual agents of cacao black pod achieved similar genome size and gene model numbers by different mechanisms.</title>
        <authorList>
            <person name="Ali S."/>
            <person name="Shao J."/>
            <person name="Larry D.J."/>
            <person name="Kronmiller B."/>
            <person name="Shen D."/>
            <person name="Strem M.D."/>
            <person name="Melnick R.L."/>
            <person name="Guiltinan M.J."/>
            <person name="Tyler B.M."/>
            <person name="Meinhardt L.W."/>
            <person name="Bailey B.A."/>
        </authorList>
    </citation>
    <scope>NUCLEOTIDE SEQUENCE [LARGE SCALE GENOMIC DNA]</scope>
    <source>
        <strain evidence="10">zdho120</strain>
    </source>
</reference>
<evidence type="ECO:0000256" key="3">
    <source>
        <dbReference type="ARBA" id="ARBA00022722"/>
    </source>
</evidence>
<evidence type="ECO:0000313" key="9">
    <source>
        <dbReference type="EMBL" id="OWZ20533.1"/>
    </source>
</evidence>
<gene>
    <name evidence="9" type="ORF">PHMEG_0005036</name>
</gene>
<keyword evidence="6" id="KW-0695">RNA-directed DNA polymerase</keyword>
<evidence type="ECO:0000256" key="1">
    <source>
        <dbReference type="ARBA" id="ARBA00022679"/>
    </source>
</evidence>
<dbReference type="AlphaFoldDB" id="A0A225WSA8"/>
<dbReference type="GO" id="GO:0016787">
    <property type="term" value="F:hydrolase activity"/>
    <property type="evidence" value="ECO:0007669"/>
    <property type="project" value="UniProtKB-KW"/>
</dbReference>
<dbReference type="InterPro" id="IPR041373">
    <property type="entry name" value="RT_RNaseH"/>
</dbReference>
<dbReference type="GO" id="GO:0003964">
    <property type="term" value="F:RNA-directed DNA polymerase activity"/>
    <property type="evidence" value="ECO:0007669"/>
    <property type="project" value="UniProtKB-KW"/>
</dbReference>
<comment type="caution">
    <text evidence="9">The sequence shown here is derived from an EMBL/GenBank/DDBJ whole genome shotgun (WGS) entry which is preliminary data.</text>
</comment>
<dbReference type="SUPFAM" id="SSF56672">
    <property type="entry name" value="DNA/RNA polymerases"/>
    <property type="match status" value="1"/>
</dbReference>
<dbReference type="InterPro" id="IPR043128">
    <property type="entry name" value="Rev_trsase/Diguanyl_cyclase"/>
</dbReference>
<evidence type="ECO:0000256" key="2">
    <source>
        <dbReference type="ARBA" id="ARBA00022695"/>
    </source>
</evidence>
<dbReference type="GO" id="GO:0004519">
    <property type="term" value="F:endonuclease activity"/>
    <property type="evidence" value="ECO:0007669"/>
    <property type="project" value="UniProtKB-KW"/>
</dbReference>
<dbReference type="Proteomes" id="UP000198211">
    <property type="component" value="Unassembled WGS sequence"/>
</dbReference>
<proteinExistence type="predicted"/>
<dbReference type="Pfam" id="PF17917">
    <property type="entry name" value="RT_RNaseH"/>
    <property type="match status" value="1"/>
</dbReference>
<dbReference type="STRING" id="4795.A0A225WSA8"/>
<evidence type="ECO:0000313" key="10">
    <source>
        <dbReference type="Proteomes" id="UP000198211"/>
    </source>
</evidence>
<dbReference type="FunFam" id="3.30.70.270:FF:000020">
    <property type="entry name" value="Transposon Tf2-6 polyprotein-like Protein"/>
    <property type="match status" value="1"/>
</dbReference>
<evidence type="ECO:0000256" key="4">
    <source>
        <dbReference type="ARBA" id="ARBA00022759"/>
    </source>
</evidence>
<keyword evidence="2" id="KW-0548">Nucleotidyltransferase</keyword>
<accession>A0A225WSA8</accession>
<feature type="domain" description="Reverse transcriptase RNase H-like" evidence="8">
    <location>
        <begin position="163"/>
        <end position="200"/>
    </location>
</feature>